<comment type="caution">
    <text evidence="4">The sequence shown here is derived from an EMBL/GenBank/DDBJ whole genome shotgun (WGS) entry which is preliminary data.</text>
</comment>
<feature type="domain" description="Type VII secretion system protein EssD-like" evidence="3">
    <location>
        <begin position="70"/>
        <end position="191"/>
    </location>
</feature>
<feature type="signal peptide" evidence="2">
    <location>
        <begin position="1"/>
        <end position="28"/>
    </location>
</feature>
<dbReference type="EMBL" id="AMYT01000017">
    <property type="protein sequence ID" value="EKU27494.1"/>
    <property type="molecule type" value="Genomic_DNA"/>
</dbReference>
<evidence type="ECO:0000313" key="4">
    <source>
        <dbReference type="EMBL" id="EKU27494.1"/>
    </source>
</evidence>
<evidence type="ECO:0000313" key="5">
    <source>
        <dbReference type="Proteomes" id="UP000016057"/>
    </source>
</evidence>
<dbReference type="AlphaFoldDB" id="K8Z8Z9"/>
<reference evidence="4 5" key="1">
    <citation type="journal article" date="2013" name="Genome Announc.">
        <title>Draft Genome Sequence of Catellicoccus marimammalium, a Novel Species Commonly Found in Gull Feces.</title>
        <authorList>
            <person name="Weigand M.R."/>
            <person name="Ryu H."/>
            <person name="Bozcek L."/>
            <person name="Konstantinidis K.T."/>
            <person name="Santo Domingo J.W."/>
        </authorList>
    </citation>
    <scope>NUCLEOTIDE SEQUENCE [LARGE SCALE GENOMIC DNA]</scope>
    <source>
        <strain evidence="4 5">M35/04/3</strain>
    </source>
</reference>
<dbReference type="Gene3D" id="3.40.570.10">
    <property type="entry name" value="Extracellular Endonuclease, subunit A"/>
    <property type="match status" value="1"/>
</dbReference>
<feature type="chain" id="PRO_5039139962" evidence="2">
    <location>
        <begin position="29"/>
        <end position="207"/>
    </location>
</feature>
<keyword evidence="5" id="KW-1185">Reference proteome</keyword>
<keyword evidence="2" id="KW-0732">Signal</keyword>
<sequence length="207" mass="22712">MKNWVKKWITTLSIGALFLPLLSGCASNQKNTQQQPSYQQKSTKKTSKNGCPNPSGPAEFTSEELKDGPGWIQYGPLDSLGRATAANALITKSMIGTGTKANPDIRPAGFQSGKKGHARGHLIGRQLGGSGDTMKNLVTLYQNPVNTPYMTKYENEVRDVVEQGNKVRYRVTPIYGKGQLMPVSIKMEAKTLNNNRLNYTVVIPNKK</sequence>
<proteinExistence type="predicted"/>
<dbReference type="Proteomes" id="UP000016057">
    <property type="component" value="Unassembled WGS sequence"/>
</dbReference>
<dbReference type="OrthoDB" id="9783680at2"/>
<evidence type="ECO:0000256" key="2">
    <source>
        <dbReference type="SAM" id="SignalP"/>
    </source>
</evidence>
<dbReference type="InterPro" id="IPR044927">
    <property type="entry name" value="Endonuclea_NS_2"/>
</dbReference>
<name>K8Z8Z9_9ENTE</name>
<dbReference type="RefSeq" id="WP_009490320.1">
    <property type="nucleotide sequence ID" value="NZ_AMYT01000017.1"/>
</dbReference>
<feature type="region of interest" description="Disordered" evidence="1">
    <location>
        <begin position="29"/>
        <end position="65"/>
    </location>
</feature>
<dbReference type="Pfam" id="PF13930">
    <property type="entry name" value="Endonuclea_NS_2"/>
    <property type="match status" value="1"/>
</dbReference>
<feature type="compositionally biased region" description="Low complexity" evidence="1">
    <location>
        <begin position="29"/>
        <end position="41"/>
    </location>
</feature>
<evidence type="ECO:0000259" key="3">
    <source>
        <dbReference type="Pfam" id="PF13930"/>
    </source>
</evidence>
<gene>
    <name evidence="4" type="ORF">C683_0825</name>
</gene>
<dbReference type="eggNOG" id="COG2169">
    <property type="taxonomic scope" value="Bacteria"/>
</dbReference>
<dbReference type="STRING" id="1234409.C683_0825"/>
<dbReference type="PROSITE" id="PS51257">
    <property type="entry name" value="PROKAR_LIPOPROTEIN"/>
    <property type="match status" value="1"/>
</dbReference>
<evidence type="ECO:0000256" key="1">
    <source>
        <dbReference type="SAM" id="MobiDB-lite"/>
    </source>
</evidence>
<organism evidence="4 5">
    <name type="scientific">Catellicoccus marimammalium M35/04/3</name>
    <dbReference type="NCBI Taxonomy" id="1234409"/>
    <lineage>
        <taxon>Bacteria</taxon>
        <taxon>Bacillati</taxon>
        <taxon>Bacillota</taxon>
        <taxon>Bacilli</taxon>
        <taxon>Lactobacillales</taxon>
        <taxon>Enterococcaceae</taxon>
        <taxon>Catellicoccus</taxon>
    </lineage>
</organism>
<dbReference type="PATRIC" id="fig|1234409.3.peg.776"/>
<accession>K8Z8Z9</accession>
<protein>
    <submittedName>
        <fullName evidence="4">Competence-specific nuclease</fullName>
    </submittedName>
</protein>
<dbReference type="InterPro" id="IPR044929">
    <property type="entry name" value="DNA/RNA_non-sp_Endonuclease_sf"/>
</dbReference>